<organism evidence="2 3">
    <name type="scientific">Ficus carica</name>
    <name type="common">Common fig</name>
    <dbReference type="NCBI Taxonomy" id="3494"/>
    <lineage>
        <taxon>Eukaryota</taxon>
        <taxon>Viridiplantae</taxon>
        <taxon>Streptophyta</taxon>
        <taxon>Embryophyta</taxon>
        <taxon>Tracheophyta</taxon>
        <taxon>Spermatophyta</taxon>
        <taxon>Magnoliopsida</taxon>
        <taxon>eudicotyledons</taxon>
        <taxon>Gunneridae</taxon>
        <taxon>Pentapetalae</taxon>
        <taxon>rosids</taxon>
        <taxon>fabids</taxon>
        <taxon>Rosales</taxon>
        <taxon>Moraceae</taxon>
        <taxon>Ficeae</taxon>
        <taxon>Ficus</taxon>
    </lineage>
</organism>
<feature type="compositionally biased region" description="Basic and acidic residues" evidence="1">
    <location>
        <begin position="190"/>
        <end position="205"/>
    </location>
</feature>
<name>A0AA87ZDF8_FICCA</name>
<accession>A0AA87ZDF8</accession>
<reference evidence="2" key="1">
    <citation type="submission" date="2023-07" db="EMBL/GenBank/DDBJ databases">
        <title>draft genome sequence of fig (Ficus carica).</title>
        <authorList>
            <person name="Takahashi T."/>
            <person name="Nishimura K."/>
        </authorList>
    </citation>
    <scope>NUCLEOTIDE SEQUENCE</scope>
</reference>
<feature type="compositionally biased region" description="Basic and acidic residues" evidence="1">
    <location>
        <begin position="101"/>
        <end position="110"/>
    </location>
</feature>
<feature type="compositionally biased region" description="Basic and acidic residues" evidence="1">
    <location>
        <begin position="149"/>
        <end position="159"/>
    </location>
</feature>
<evidence type="ECO:0000256" key="1">
    <source>
        <dbReference type="SAM" id="MobiDB-lite"/>
    </source>
</evidence>
<feature type="compositionally biased region" description="Basic and acidic residues" evidence="1">
    <location>
        <begin position="321"/>
        <end position="330"/>
    </location>
</feature>
<evidence type="ECO:0000313" key="2">
    <source>
        <dbReference type="EMBL" id="GMN34904.1"/>
    </source>
</evidence>
<sequence length="377" mass="41634">MADKKKNPSFPSNYVTLAQLQERWLKERERKEKHEQQQQPQREEDRKQKQKLEDRKSVAEKVEPGDSESPSPSRRRPRRREKQGAWVKKEDGVSGGDGADQEGKGEENKTAKKNKKKKTRKDKKRSLTAEKEVAGEGVMAEAPLASGDKASRGEARAENEVSNVEPDSRVLSVNGGIVKGNGQFRSGGKSYREGKGTRGKARPENSDLDQTAVTEPKLGALSKNGGLGGNGEKKKRRSRTIKGETRSESSNLDQTAYIEPKFKALSVNGLMGKGNGGLKRNGEIRDQESGGTRGETRAESKALDPTAHVEPSFRAVSVNGRIEKGNDGMRRSGAYRNHRHREFRGFGRQEAWNVKEKDSGMIWVKKGEVSDGNGVGT</sequence>
<feature type="compositionally biased region" description="Basic and acidic residues" evidence="1">
    <location>
        <begin position="125"/>
        <end position="134"/>
    </location>
</feature>
<feature type="compositionally biased region" description="Basic residues" evidence="1">
    <location>
        <begin position="111"/>
        <end position="124"/>
    </location>
</feature>
<comment type="caution">
    <text evidence="2">The sequence shown here is derived from an EMBL/GenBank/DDBJ whole genome shotgun (WGS) entry which is preliminary data.</text>
</comment>
<gene>
    <name evidence="2" type="ORF">TIFTF001_004971</name>
</gene>
<protein>
    <submittedName>
        <fullName evidence="2">Uncharacterized protein</fullName>
    </submittedName>
</protein>
<keyword evidence="3" id="KW-1185">Reference proteome</keyword>
<evidence type="ECO:0000313" key="3">
    <source>
        <dbReference type="Proteomes" id="UP001187192"/>
    </source>
</evidence>
<dbReference type="AlphaFoldDB" id="A0AA87ZDF8"/>
<feature type="compositionally biased region" description="Basic and acidic residues" evidence="1">
    <location>
        <begin position="25"/>
        <end position="64"/>
    </location>
</feature>
<feature type="region of interest" description="Disordered" evidence="1">
    <location>
        <begin position="25"/>
        <end position="336"/>
    </location>
</feature>
<dbReference type="Proteomes" id="UP001187192">
    <property type="component" value="Unassembled WGS sequence"/>
</dbReference>
<dbReference type="EMBL" id="BTGU01000005">
    <property type="protein sequence ID" value="GMN34904.1"/>
    <property type="molecule type" value="Genomic_DNA"/>
</dbReference>
<feature type="compositionally biased region" description="Basic and acidic residues" evidence="1">
    <location>
        <begin position="280"/>
        <end position="302"/>
    </location>
</feature>
<proteinExistence type="predicted"/>